<dbReference type="PANTHER" id="PTHR13596:SF0">
    <property type="entry name" value="SI:CH211-39K3.2-RELATED"/>
    <property type="match status" value="1"/>
</dbReference>
<evidence type="ECO:0000259" key="3">
    <source>
        <dbReference type="Pfam" id="PF04419"/>
    </source>
</evidence>
<reference evidence="4" key="1">
    <citation type="submission" date="2018-03" db="EMBL/GenBank/DDBJ databases">
        <title>The relapsing fever spirochete Borrelia turicatae persists in the highly oxidative environment of its soft-bodied tick vector.</title>
        <authorList>
            <person name="Bourret T.J."/>
            <person name="Boyle W.K."/>
            <person name="Valenzuela J.G."/>
            <person name="Oliveira F."/>
            <person name="Lopez J.E."/>
        </authorList>
    </citation>
    <scope>NUCLEOTIDE SEQUENCE</scope>
    <source>
        <strain evidence="4">Kansas strain/isolate</strain>
        <tissue evidence="4">Salivary glands</tissue>
    </source>
</reference>
<dbReference type="InterPro" id="IPR040211">
    <property type="entry name" value="SERF1/2-like"/>
</dbReference>
<dbReference type="PANTHER" id="PTHR13596">
    <property type="entry name" value="SMALL EDRK-RICH FACTOR 1"/>
    <property type="match status" value="1"/>
</dbReference>
<dbReference type="EMBL" id="GGLE01004641">
    <property type="protein sequence ID" value="MBY08767.1"/>
    <property type="molecule type" value="Transcribed_RNA"/>
</dbReference>
<feature type="region of interest" description="Disordered" evidence="2">
    <location>
        <begin position="1"/>
        <end position="66"/>
    </location>
</feature>
<proteinExistence type="inferred from homology"/>
<dbReference type="InterPro" id="IPR007513">
    <property type="entry name" value="SERF-like_N"/>
</dbReference>
<protein>
    <recommendedName>
        <fullName evidence="3">Small EDRK-rich factor-like N-terminal domain-containing protein</fullName>
    </recommendedName>
</protein>
<evidence type="ECO:0000256" key="1">
    <source>
        <dbReference type="ARBA" id="ARBA00007309"/>
    </source>
</evidence>
<accession>A0A2R5LHH7</accession>
<dbReference type="AlphaFoldDB" id="A0A2R5LHH7"/>
<comment type="similarity">
    <text evidence="1">Belongs to the SERF family.</text>
</comment>
<dbReference type="Pfam" id="PF04419">
    <property type="entry name" value="SERF-like_N"/>
    <property type="match status" value="1"/>
</dbReference>
<dbReference type="GO" id="GO:0005829">
    <property type="term" value="C:cytosol"/>
    <property type="evidence" value="ECO:0007669"/>
    <property type="project" value="TreeGrafter"/>
</dbReference>
<evidence type="ECO:0000256" key="2">
    <source>
        <dbReference type="SAM" id="MobiDB-lite"/>
    </source>
</evidence>
<organism evidence="4">
    <name type="scientific">Ornithodoros turicata</name>
    <dbReference type="NCBI Taxonomy" id="34597"/>
    <lineage>
        <taxon>Eukaryota</taxon>
        <taxon>Metazoa</taxon>
        <taxon>Ecdysozoa</taxon>
        <taxon>Arthropoda</taxon>
        <taxon>Chelicerata</taxon>
        <taxon>Arachnida</taxon>
        <taxon>Acari</taxon>
        <taxon>Parasitiformes</taxon>
        <taxon>Ixodida</taxon>
        <taxon>Ixodoidea</taxon>
        <taxon>Argasidae</taxon>
        <taxon>Ornithodorinae</taxon>
        <taxon>Ornithodoros</taxon>
    </lineage>
</organism>
<evidence type="ECO:0000313" key="4">
    <source>
        <dbReference type="EMBL" id="MBY08767.1"/>
    </source>
</evidence>
<sequence length="66" mass="7671">MTRGNQRELARAKNIKKQQEHQKKKSATDKDGNRGLTLEERRHRDAEVMRLKQKKATETKTPEGGK</sequence>
<feature type="domain" description="Small EDRK-rich factor-like N-terminal" evidence="3">
    <location>
        <begin position="1"/>
        <end position="29"/>
    </location>
</feature>
<name>A0A2R5LHH7_9ACAR</name>